<dbReference type="InterPro" id="IPR050796">
    <property type="entry name" value="SCF_F-box_component"/>
</dbReference>
<dbReference type="PANTHER" id="PTHR31672">
    <property type="entry name" value="BNACNNG10540D PROTEIN"/>
    <property type="match status" value="1"/>
</dbReference>
<feature type="compositionally biased region" description="Basic and acidic residues" evidence="1">
    <location>
        <begin position="400"/>
        <end position="415"/>
    </location>
</feature>
<protein>
    <submittedName>
        <fullName evidence="3">F-box protein cpr30</fullName>
    </submittedName>
</protein>
<comment type="caution">
    <text evidence="3">The sequence shown here is derived from an EMBL/GenBank/DDBJ whole genome shotgun (WGS) entry which is preliminary data.</text>
</comment>
<dbReference type="AlphaFoldDB" id="A0A314KUI6"/>
<evidence type="ECO:0000256" key="1">
    <source>
        <dbReference type="SAM" id="MobiDB-lite"/>
    </source>
</evidence>
<gene>
    <name evidence="3" type="primary">CPR30_16</name>
    <name evidence="3" type="ORF">A4A49_19310</name>
</gene>
<dbReference type="InterPro" id="IPR006527">
    <property type="entry name" value="F-box-assoc_dom_typ1"/>
</dbReference>
<dbReference type="EMBL" id="MJEQ01000979">
    <property type="protein sequence ID" value="OIT32875.1"/>
    <property type="molecule type" value="Genomic_DNA"/>
</dbReference>
<dbReference type="PANTHER" id="PTHR31672:SF13">
    <property type="entry name" value="F-BOX PROTEIN CPR30-LIKE"/>
    <property type="match status" value="1"/>
</dbReference>
<evidence type="ECO:0000313" key="4">
    <source>
        <dbReference type="Proteomes" id="UP000187609"/>
    </source>
</evidence>
<dbReference type="Proteomes" id="UP000187609">
    <property type="component" value="Unassembled WGS sequence"/>
</dbReference>
<accession>A0A314KUI6</accession>
<dbReference type="GeneID" id="109206724"/>
<evidence type="ECO:0000259" key="2">
    <source>
        <dbReference type="Pfam" id="PF07734"/>
    </source>
</evidence>
<dbReference type="KEGG" id="nau:109206724"/>
<sequence length="415" mass="46967">MCVSRGFKSRIGSSEFAKVQLKESLKCNFSLKDSLINSSNLFVLVGKHCDSGTSFYTLSIASLCSGSIAPRELKNPVKSADCVTTILGSCHGLLLMTNNTSSNTISYDMPLNNPNRDLSLWNPSTGYHREIPLHESKNGNRFCMGIGYDLLLNDYKVVRIGPYPRPVEMFSLKQNTWRAIGQLMFQPVGRGTYLNGKLHWTAKHTFESCKNYESSLKNPNERITMRARHEPRVIVAIDLGMDTLNVQLIQAPPSIEKSSKMFLTVLGGTLCAILFHPFKKVRETWVMKEYGVEDSWKMIMAVEAAEEASRGDSYGYRMPLPVPLAYSENKDDILFDHHGQMFIWASKIEGELRFDKRILNTQVFPSTGCEVYMGSLVPYTSEEDKENHHSDEPKEEGEDKDCSLREGKESYYRSD</sequence>
<dbReference type="Gramene" id="OIT32875">
    <property type="protein sequence ID" value="OIT32875"/>
    <property type="gene ID" value="A4A49_19310"/>
</dbReference>
<evidence type="ECO:0000313" key="3">
    <source>
        <dbReference type="EMBL" id="OIT32875.1"/>
    </source>
</evidence>
<dbReference type="InterPro" id="IPR017451">
    <property type="entry name" value="F-box-assoc_interact_dom"/>
</dbReference>
<reference evidence="3" key="1">
    <citation type="submission" date="2016-11" db="EMBL/GenBank/DDBJ databases">
        <title>The genome of Nicotiana attenuata.</title>
        <authorList>
            <person name="Xu S."/>
            <person name="Brockmoeller T."/>
            <person name="Gaquerel E."/>
            <person name="Navarro A."/>
            <person name="Kuhl H."/>
            <person name="Gase K."/>
            <person name="Ling Z."/>
            <person name="Zhou W."/>
            <person name="Kreitzer C."/>
            <person name="Stanke M."/>
            <person name="Tang H."/>
            <person name="Lyons E."/>
            <person name="Pandey P."/>
            <person name="Pandey S.P."/>
            <person name="Timmermann B."/>
            <person name="Baldwin I.T."/>
        </authorList>
    </citation>
    <scope>NUCLEOTIDE SEQUENCE [LARGE SCALE GENOMIC DNA]</scope>
    <source>
        <strain evidence="3">UT</strain>
    </source>
</reference>
<name>A0A314KUI6_NICAT</name>
<dbReference type="OrthoDB" id="591557at2759"/>
<organism evidence="3 4">
    <name type="scientific">Nicotiana attenuata</name>
    <name type="common">Coyote tobacco</name>
    <dbReference type="NCBI Taxonomy" id="49451"/>
    <lineage>
        <taxon>Eukaryota</taxon>
        <taxon>Viridiplantae</taxon>
        <taxon>Streptophyta</taxon>
        <taxon>Embryophyta</taxon>
        <taxon>Tracheophyta</taxon>
        <taxon>Spermatophyta</taxon>
        <taxon>Magnoliopsida</taxon>
        <taxon>eudicotyledons</taxon>
        <taxon>Gunneridae</taxon>
        <taxon>Pentapetalae</taxon>
        <taxon>asterids</taxon>
        <taxon>lamiids</taxon>
        <taxon>Solanales</taxon>
        <taxon>Solanaceae</taxon>
        <taxon>Nicotianoideae</taxon>
        <taxon>Nicotianeae</taxon>
        <taxon>Nicotiana</taxon>
    </lineage>
</organism>
<dbReference type="Pfam" id="PF07734">
    <property type="entry name" value="FBA_1"/>
    <property type="match status" value="1"/>
</dbReference>
<feature type="region of interest" description="Disordered" evidence="1">
    <location>
        <begin position="380"/>
        <end position="415"/>
    </location>
</feature>
<proteinExistence type="predicted"/>
<keyword evidence="4" id="KW-1185">Reference proteome</keyword>
<feature type="domain" description="F-box associated beta-propeller type 1" evidence="2">
    <location>
        <begin position="81"/>
        <end position="304"/>
    </location>
</feature>
<dbReference type="NCBIfam" id="TIGR01640">
    <property type="entry name" value="F_box_assoc_1"/>
    <property type="match status" value="1"/>
</dbReference>